<dbReference type="InterPro" id="IPR052998">
    <property type="entry name" value="Hetero-Diels-Alderase-like"/>
</dbReference>
<dbReference type="VEuPathDB" id="FungiDB:ASPSYDRAFT_30025"/>
<name>A0A1L9TQ37_9EURO</name>
<dbReference type="OrthoDB" id="9977941at2759"/>
<dbReference type="GeneID" id="63760794"/>
<evidence type="ECO:0000313" key="3">
    <source>
        <dbReference type="Proteomes" id="UP000184356"/>
    </source>
</evidence>
<gene>
    <name evidence="2" type="ORF">ASPSYDRAFT_30025</name>
</gene>
<dbReference type="Proteomes" id="UP000184356">
    <property type="component" value="Unassembled WGS sequence"/>
</dbReference>
<organism evidence="2 3">
    <name type="scientific">Aspergillus sydowii CBS 593.65</name>
    <dbReference type="NCBI Taxonomy" id="1036612"/>
    <lineage>
        <taxon>Eukaryota</taxon>
        <taxon>Fungi</taxon>
        <taxon>Dikarya</taxon>
        <taxon>Ascomycota</taxon>
        <taxon>Pezizomycotina</taxon>
        <taxon>Eurotiomycetes</taxon>
        <taxon>Eurotiomycetidae</taxon>
        <taxon>Eurotiales</taxon>
        <taxon>Aspergillaceae</taxon>
        <taxon>Aspergillus</taxon>
        <taxon>Aspergillus subgen. Nidulantes</taxon>
    </lineage>
</organism>
<dbReference type="AlphaFoldDB" id="A0A1L9TQ37"/>
<evidence type="ECO:0000256" key="1">
    <source>
        <dbReference type="SAM" id="SignalP"/>
    </source>
</evidence>
<feature type="chain" id="PRO_5012544268" description="SMP-30/Gluconolactonase/LRE-like region domain-containing protein" evidence="1">
    <location>
        <begin position="21"/>
        <end position="304"/>
    </location>
</feature>
<evidence type="ECO:0000313" key="2">
    <source>
        <dbReference type="EMBL" id="OJJ61540.1"/>
    </source>
</evidence>
<proteinExistence type="predicted"/>
<dbReference type="PANTHER" id="PTHR42060">
    <property type="entry name" value="NHL REPEAT-CONTAINING PROTEIN-RELATED"/>
    <property type="match status" value="1"/>
</dbReference>
<dbReference type="STRING" id="1036612.A0A1L9TQ37"/>
<dbReference type="SUPFAM" id="SSF63829">
    <property type="entry name" value="Calcium-dependent phosphotriesterase"/>
    <property type="match status" value="1"/>
</dbReference>
<protein>
    <recommendedName>
        <fullName evidence="4">SMP-30/Gluconolactonase/LRE-like region domain-containing protein</fullName>
    </recommendedName>
</protein>
<evidence type="ECO:0008006" key="4">
    <source>
        <dbReference type="Google" id="ProtNLM"/>
    </source>
</evidence>
<sequence length="304" mass="32018">MKMRTTTLLPLISAAAAVLGEQYTARKLYQLDPGTWIENFAQQGSSWYTRITRLDSPEVLEVDPTHQHGGPRTIYKFPNATNATGIAELSTDSYAVLTLNGPPDNAAVSIWTLDTTGEPFATPVIQNIEGAQILNGLASFSPTVVFAADSPAGAIYKINLDLGTADKVISGDGITPGVNGLRYKAPYLYYTNSLDGVFGRFQIDPSSGDLLGGAEVVVRGDILAGADDFALADWTDAAFVANFQQNTLVRVNIGNGTAEVIFQDIPAPTTATFGSGGLYVGTSGTGSDGGASFWSVVVPDERPA</sequence>
<dbReference type="PANTHER" id="PTHR42060:SF1">
    <property type="entry name" value="NHL REPEAT-CONTAINING PROTEIN"/>
    <property type="match status" value="1"/>
</dbReference>
<reference evidence="3" key="1">
    <citation type="journal article" date="2017" name="Genome Biol.">
        <title>Comparative genomics reveals high biological diversity and specific adaptations in the industrially and medically important fungal genus Aspergillus.</title>
        <authorList>
            <person name="de Vries R.P."/>
            <person name="Riley R."/>
            <person name="Wiebenga A."/>
            <person name="Aguilar-Osorio G."/>
            <person name="Amillis S."/>
            <person name="Uchima C.A."/>
            <person name="Anderluh G."/>
            <person name="Asadollahi M."/>
            <person name="Askin M."/>
            <person name="Barry K."/>
            <person name="Battaglia E."/>
            <person name="Bayram O."/>
            <person name="Benocci T."/>
            <person name="Braus-Stromeyer S.A."/>
            <person name="Caldana C."/>
            <person name="Canovas D."/>
            <person name="Cerqueira G.C."/>
            <person name="Chen F."/>
            <person name="Chen W."/>
            <person name="Choi C."/>
            <person name="Clum A."/>
            <person name="Dos Santos R.A."/>
            <person name="Damasio A.R."/>
            <person name="Diallinas G."/>
            <person name="Emri T."/>
            <person name="Fekete E."/>
            <person name="Flipphi M."/>
            <person name="Freyberg S."/>
            <person name="Gallo A."/>
            <person name="Gournas C."/>
            <person name="Habgood R."/>
            <person name="Hainaut M."/>
            <person name="Harispe M.L."/>
            <person name="Henrissat B."/>
            <person name="Hilden K.S."/>
            <person name="Hope R."/>
            <person name="Hossain A."/>
            <person name="Karabika E."/>
            <person name="Karaffa L."/>
            <person name="Karanyi Z."/>
            <person name="Krasevec N."/>
            <person name="Kuo A."/>
            <person name="Kusch H."/>
            <person name="LaButti K."/>
            <person name="Lagendijk E.L."/>
            <person name="Lapidus A."/>
            <person name="Levasseur A."/>
            <person name="Lindquist E."/>
            <person name="Lipzen A."/>
            <person name="Logrieco A.F."/>
            <person name="MacCabe A."/>
            <person name="Maekelae M.R."/>
            <person name="Malavazi I."/>
            <person name="Melin P."/>
            <person name="Meyer V."/>
            <person name="Mielnichuk N."/>
            <person name="Miskei M."/>
            <person name="Molnar A.P."/>
            <person name="Mule G."/>
            <person name="Ngan C.Y."/>
            <person name="Orejas M."/>
            <person name="Orosz E."/>
            <person name="Ouedraogo J.P."/>
            <person name="Overkamp K.M."/>
            <person name="Park H.-S."/>
            <person name="Perrone G."/>
            <person name="Piumi F."/>
            <person name="Punt P.J."/>
            <person name="Ram A.F."/>
            <person name="Ramon A."/>
            <person name="Rauscher S."/>
            <person name="Record E."/>
            <person name="Riano-Pachon D.M."/>
            <person name="Robert V."/>
            <person name="Roehrig J."/>
            <person name="Ruller R."/>
            <person name="Salamov A."/>
            <person name="Salih N.S."/>
            <person name="Samson R.A."/>
            <person name="Sandor E."/>
            <person name="Sanguinetti M."/>
            <person name="Schuetze T."/>
            <person name="Sepcic K."/>
            <person name="Shelest E."/>
            <person name="Sherlock G."/>
            <person name="Sophianopoulou V."/>
            <person name="Squina F.M."/>
            <person name="Sun H."/>
            <person name="Susca A."/>
            <person name="Todd R.B."/>
            <person name="Tsang A."/>
            <person name="Unkles S.E."/>
            <person name="van de Wiele N."/>
            <person name="van Rossen-Uffink D."/>
            <person name="Oliveira J.V."/>
            <person name="Vesth T.C."/>
            <person name="Visser J."/>
            <person name="Yu J.-H."/>
            <person name="Zhou M."/>
            <person name="Andersen M.R."/>
            <person name="Archer D.B."/>
            <person name="Baker S.E."/>
            <person name="Benoit I."/>
            <person name="Brakhage A.A."/>
            <person name="Braus G.H."/>
            <person name="Fischer R."/>
            <person name="Frisvad J.C."/>
            <person name="Goldman G.H."/>
            <person name="Houbraken J."/>
            <person name="Oakley B."/>
            <person name="Pocsi I."/>
            <person name="Scazzocchio C."/>
            <person name="Seiboth B."/>
            <person name="vanKuyk P.A."/>
            <person name="Wortman J."/>
            <person name="Dyer P.S."/>
            <person name="Grigoriev I.V."/>
        </authorList>
    </citation>
    <scope>NUCLEOTIDE SEQUENCE [LARGE SCALE GENOMIC DNA]</scope>
    <source>
        <strain evidence="3">CBS 593.65</strain>
    </source>
</reference>
<keyword evidence="1" id="KW-0732">Signal</keyword>
<feature type="signal peptide" evidence="1">
    <location>
        <begin position="1"/>
        <end position="20"/>
    </location>
</feature>
<dbReference type="Gene3D" id="2.120.10.30">
    <property type="entry name" value="TolB, C-terminal domain"/>
    <property type="match status" value="1"/>
</dbReference>
<dbReference type="RefSeq" id="XP_040705346.1">
    <property type="nucleotide sequence ID" value="XM_040844721.1"/>
</dbReference>
<keyword evidence="3" id="KW-1185">Reference proteome</keyword>
<dbReference type="EMBL" id="KV878584">
    <property type="protein sequence ID" value="OJJ61540.1"/>
    <property type="molecule type" value="Genomic_DNA"/>
</dbReference>
<dbReference type="InterPro" id="IPR011042">
    <property type="entry name" value="6-blade_b-propeller_TolB-like"/>
</dbReference>
<accession>A0A1L9TQ37</accession>